<reference evidence="14 15" key="1">
    <citation type="submission" date="2020-08" db="EMBL/GenBank/DDBJ databases">
        <authorList>
            <person name="Liu C."/>
            <person name="Sun Q."/>
        </authorList>
    </citation>
    <scope>NUCLEOTIDE SEQUENCE [LARGE SCALE GENOMIC DNA]</scope>
    <source>
        <strain evidence="14 15">NSJ-22</strain>
    </source>
</reference>
<feature type="transmembrane region" description="Helical" evidence="11">
    <location>
        <begin position="457"/>
        <end position="479"/>
    </location>
</feature>
<evidence type="ECO:0000256" key="9">
    <source>
        <dbReference type="ARBA" id="ARBA00023012"/>
    </source>
</evidence>
<keyword evidence="6 14" id="KW-0418">Kinase</keyword>
<evidence type="ECO:0000256" key="10">
    <source>
        <dbReference type="ARBA" id="ARBA00023136"/>
    </source>
</evidence>
<name>A0ABR7KDF1_9FIRM</name>
<dbReference type="PANTHER" id="PTHR45569:SF1">
    <property type="entry name" value="SENSOR PROTEIN KDPD"/>
    <property type="match status" value="1"/>
</dbReference>
<dbReference type="InterPro" id="IPR038318">
    <property type="entry name" value="KdpD_sf"/>
</dbReference>
<evidence type="ECO:0000256" key="11">
    <source>
        <dbReference type="SAM" id="Phobius"/>
    </source>
</evidence>
<dbReference type="Proteomes" id="UP000603474">
    <property type="component" value="Unassembled WGS sequence"/>
</dbReference>
<keyword evidence="2" id="KW-0597">Phosphoprotein</keyword>
<evidence type="ECO:0000313" key="15">
    <source>
        <dbReference type="Proteomes" id="UP000603474"/>
    </source>
</evidence>
<dbReference type="InterPro" id="IPR052023">
    <property type="entry name" value="Histidine_kinase_KdpD"/>
</dbReference>
<evidence type="ECO:0000256" key="1">
    <source>
        <dbReference type="ARBA" id="ARBA00004141"/>
    </source>
</evidence>
<feature type="domain" description="Sensor protein KdpD transmembrane" evidence="13">
    <location>
        <begin position="384"/>
        <end position="482"/>
    </location>
</feature>
<comment type="subcellular location">
    <subcellularLocation>
        <location evidence="1">Membrane</location>
        <topology evidence="1">Multi-pass membrane protein</topology>
    </subcellularLocation>
</comment>
<dbReference type="InterPro" id="IPR027417">
    <property type="entry name" value="P-loop_NTPase"/>
</dbReference>
<dbReference type="InterPro" id="IPR014729">
    <property type="entry name" value="Rossmann-like_a/b/a_fold"/>
</dbReference>
<evidence type="ECO:0000256" key="4">
    <source>
        <dbReference type="ARBA" id="ARBA00022692"/>
    </source>
</evidence>
<evidence type="ECO:0000256" key="6">
    <source>
        <dbReference type="ARBA" id="ARBA00022777"/>
    </source>
</evidence>
<proteinExistence type="predicted"/>
<keyword evidence="7" id="KW-0067">ATP-binding</keyword>
<dbReference type="InterPro" id="IPR003852">
    <property type="entry name" value="Sig_transdc_His_kinase_KdpD_N"/>
</dbReference>
<evidence type="ECO:0000313" key="14">
    <source>
        <dbReference type="EMBL" id="MBC6010755.1"/>
    </source>
</evidence>
<evidence type="ECO:0000256" key="8">
    <source>
        <dbReference type="ARBA" id="ARBA00022989"/>
    </source>
</evidence>
<dbReference type="InterPro" id="IPR025201">
    <property type="entry name" value="KdpD_TM"/>
</dbReference>
<dbReference type="GO" id="GO:0016301">
    <property type="term" value="F:kinase activity"/>
    <property type="evidence" value="ECO:0007669"/>
    <property type="project" value="UniProtKB-KW"/>
</dbReference>
<dbReference type="Pfam" id="PF02702">
    <property type="entry name" value="KdpD"/>
    <property type="match status" value="1"/>
</dbReference>
<keyword evidence="8 11" id="KW-1133">Transmembrane helix</keyword>
<evidence type="ECO:0000259" key="13">
    <source>
        <dbReference type="Pfam" id="PF13493"/>
    </source>
</evidence>
<keyword evidence="5" id="KW-0547">Nucleotide-binding</keyword>
<sequence>MLVLEEARNGELTIFFGYCAGVGKTFSMLNTAQQKSVEGVDVVIGYIESHDRPDTQNLTYGLEKIPTKEVLYKGHHFSEFDLDKALDRHPQLILVDELAHTNAPTSRHKKRYSDIEELLRAGIDVYTTVNVQHIESLHDVVESITKVKVNERIPDYIFNDADDVKLIDVDINDLIERLKQGKIYSKTQAKRALENFFIKDNLIALREISLRKCADRINLYAKDENKQFLKEKILVCLGTSPTNQKVIRTASKMAQAFHGEFTALYVENSDSQELDLKAFQQLEKNISLAKELQANIVSTYGDDIAYQISQYAKTAGVSKLVLGRSYQKKSIFNKPTIVDKLTKLSPNLDIYIIPDNNSSKQNLNSVKYQYQNFFRFSTRDSCISISTLLIITILAYFAQIAGFDITTIILLYVLSSCIIGSLTLLPIYSFIIPFINVCLINYLFFDPKYSLELISSEYVMVLIVMIVVSFIINVLNFELKKGKNSASLRAYSMEVLLETSQKLQQAKTYNDVMKETCVQLNKWLKRIIIFYPVNRKMLDKPYIYNPNNLLDDSNIFLTEKERTVAKWVYINNKNAGPTTSTLQEAKALYLSIRRNDKIYGVIGIDMISNKTLSLYEKKLIKTILNEVSLAMDSLER</sequence>
<dbReference type="EMBL" id="JACRWG010000061">
    <property type="protein sequence ID" value="MBC6010755.1"/>
    <property type="molecule type" value="Genomic_DNA"/>
</dbReference>
<dbReference type="CDD" id="cd01987">
    <property type="entry name" value="USP_KdpD-like"/>
    <property type="match status" value="1"/>
</dbReference>
<keyword evidence="15" id="KW-1185">Reference proteome</keyword>
<dbReference type="Gene3D" id="1.20.120.620">
    <property type="entry name" value="Backbone structure of the membrane domain of e. Coli histidine kinase receptor kdpd"/>
    <property type="match status" value="1"/>
</dbReference>
<keyword evidence="4 11" id="KW-0812">Transmembrane</keyword>
<evidence type="ECO:0000256" key="7">
    <source>
        <dbReference type="ARBA" id="ARBA00022840"/>
    </source>
</evidence>
<accession>A0ABR7KDF1</accession>
<protein>
    <submittedName>
        <fullName evidence="14">Sensor histidine kinase KdpD</fullName>
    </submittedName>
</protein>
<dbReference type="SUPFAM" id="SSF52402">
    <property type="entry name" value="Adenine nucleotide alpha hydrolases-like"/>
    <property type="match status" value="1"/>
</dbReference>
<evidence type="ECO:0000259" key="12">
    <source>
        <dbReference type="Pfam" id="PF02702"/>
    </source>
</evidence>
<dbReference type="InterPro" id="IPR029016">
    <property type="entry name" value="GAF-like_dom_sf"/>
</dbReference>
<keyword evidence="10 11" id="KW-0472">Membrane</keyword>
<comment type="caution">
    <text evidence="14">The sequence shown here is derived from an EMBL/GenBank/DDBJ whole genome shotgun (WGS) entry which is preliminary data.</text>
</comment>
<organism evidence="14 15">
    <name type="scientific">Catenibacterium faecis</name>
    <dbReference type="NCBI Taxonomy" id="2764323"/>
    <lineage>
        <taxon>Bacteria</taxon>
        <taxon>Bacillati</taxon>
        <taxon>Bacillota</taxon>
        <taxon>Erysipelotrichia</taxon>
        <taxon>Erysipelotrichales</taxon>
        <taxon>Coprobacillaceae</taxon>
        <taxon>Catenibacterium</taxon>
    </lineage>
</organism>
<dbReference type="PANTHER" id="PTHR45569">
    <property type="entry name" value="SENSOR PROTEIN KDPD"/>
    <property type="match status" value="1"/>
</dbReference>
<feature type="transmembrane region" description="Helical" evidence="11">
    <location>
        <begin position="388"/>
        <end position="413"/>
    </location>
</feature>
<evidence type="ECO:0000256" key="2">
    <source>
        <dbReference type="ARBA" id="ARBA00022553"/>
    </source>
</evidence>
<keyword evidence="9" id="KW-0902">Two-component regulatory system</keyword>
<dbReference type="Pfam" id="PF13493">
    <property type="entry name" value="DUF4118"/>
    <property type="match status" value="1"/>
</dbReference>
<dbReference type="Gene3D" id="3.40.50.620">
    <property type="entry name" value="HUPs"/>
    <property type="match status" value="1"/>
</dbReference>
<evidence type="ECO:0000256" key="5">
    <source>
        <dbReference type="ARBA" id="ARBA00022741"/>
    </source>
</evidence>
<gene>
    <name evidence="14" type="ORF">H8909_11020</name>
</gene>
<feature type="transmembrane region" description="Helical" evidence="11">
    <location>
        <begin position="425"/>
        <end position="445"/>
    </location>
</feature>
<dbReference type="Gene3D" id="3.30.450.40">
    <property type="match status" value="1"/>
</dbReference>
<evidence type="ECO:0000256" key="3">
    <source>
        <dbReference type="ARBA" id="ARBA00022679"/>
    </source>
</evidence>
<keyword evidence="3" id="KW-0808">Transferase</keyword>
<dbReference type="Gene3D" id="3.40.50.300">
    <property type="entry name" value="P-loop containing nucleotide triphosphate hydrolases"/>
    <property type="match status" value="1"/>
</dbReference>
<feature type="domain" description="Signal transduction histidine kinase osmosensitive K+ channel sensor N-terminal" evidence="12">
    <location>
        <begin position="9"/>
        <end position="217"/>
    </location>
</feature>